<feature type="transmembrane region" description="Helical" evidence="10">
    <location>
        <begin position="95"/>
        <end position="117"/>
    </location>
</feature>
<protein>
    <recommendedName>
        <fullName evidence="10">Fluoride-specific ion channel FluC</fullName>
    </recommendedName>
</protein>
<comment type="catalytic activity">
    <reaction evidence="8">
        <text>fluoride(in) = fluoride(out)</text>
        <dbReference type="Rhea" id="RHEA:76159"/>
        <dbReference type="ChEBI" id="CHEBI:17051"/>
    </reaction>
    <physiologicalReaction direction="left-to-right" evidence="8">
        <dbReference type="Rhea" id="RHEA:76160"/>
    </physiologicalReaction>
</comment>
<evidence type="ECO:0000313" key="12">
    <source>
        <dbReference type="Proteomes" id="UP000293638"/>
    </source>
</evidence>
<dbReference type="GO" id="GO:0005886">
    <property type="term" value="C:plasma membrane"/>
    <property type="evidence" value="ECO:0007669"/>
    <property type="project" value="UniProtKB-SubCell"/>
</dbReference>
<dbReference type="PANTHER" id="PTHR28259">
    <property type="entry name" value="FLUORIDE EXPORT PROTEIN 1-RELATED"/>
    <property type="match status" value="1"/>
</dbReference>
<keyword evidence="5 10" id="KW-0472">Membrane</keyword>
<reference evidence="11 12" key="1">
    <citation type="submission" date="2019-02" db="EMBL/GenBank/DDBJ databases">
        <title>Genomic Encyclopedia of Type Strains, Phase IV (KMG-IV): sequencing the most valuable type-strain genomes for metagenomic binning, comparative biology and taxonomic classification.</title>
        <authorList>
            <person name="Goeker M."/>
        </authorList>
    </citation>
    <scope>NUCLEOTIDE SEQUENCE [LARGE SCALE GENOMIC DNA]</scope>
    <source>
        <strain evidence="11 12">DSM 45622</strain>
    </source>
</reference>
<keyword evidence="10" id="KW-0479">Metal-binding</keyword>
<feature type="transmembrane region" description="Helical" evidence="10">
    <location>
        <begin position="32"/>
        <end position="51"/>
    </location>
</feature>
<sequence>MTDLLVVLAGALGAVARLLVDTGVRARTRSALPVGTLVINTSGCLLLGLLTGLQLRGEVAPDVLLVAGTGFCGGYTTFSTASVEAVRLLAERRGLAAAYVVLTVALALSAAGLGLLVTR</sequence>
<dbReference type="RefSeq" id="WP_130492613.1">
    <property type="nucleotide sequence ID" value="NZ_SGXD01000002.1"/>
</dbReference>
<evidence type="ECO:0000256" key="6">
    <source>
        <dbReference type="ARBA" id="ARBA00023303"/>
    </source>
</evidence>
<gene>
    <name evidence="10" type="primary">fluC</name>
    <name evidence="10" type="synonym">crcB</name>
    <name evidence="11" type="ORF">EV189_1893</name>
</gene>
<dbReference type="InterPro" id="IPR003691">
    <property type="entry name" value="FluC"/>
</dbReference>
<feature type="binding site" evidence="10">
    <location>
        <position position="73"/>
    </location>
    <ligand>
        <name>Na(+)</name>
        <dbReference type="ChEBI" id="CHEBI:29101"/>
        <note>structural</note>
    </ligand>
</feature>
<comment type="caution">
    <text evidence="11">The sequence shown here is derived from an EMBL/GenBank/DDBJ whole genome shotgun (WGS) entry which is preliminary data.</text>
</comment>
<keyword evidence="12" id="KW-1185">Reference proteome</keyword>
<evidence type="ECO:0000313" key="11">
    <source>
        <dbReference type="EMBL" id="RZS90110.1"/>
    </source>
</evidence>
<evidence type="ECO:0000256" key="9">
    <source>
        <dbReference type="ARBA" id="ARBA00049940"/>
    </source>
</evidence>
<feature type="transmembrane region" description="Helical" evidence="10">
    <location>
        <begin position="63"/>
        <end position="83"/>
    </location>
</feature>
<keyword evidence="10" id="KW-0813">Transport</keyword>
<comment type="function">
    <text evidence="9 10">Fluoride-specific ion channel. Important for reducing fluoride concentration in the cell, thus reducing its toxicity.</text>
</comment>
<dbReference type="AlphaFoldDB" id="A0A4Q7NT95"/>
<evidence type="ECO:0000256" key="2">
    <source>
        <dbReference type="ARBA" id="ARBA00022475"/>
    </source>
</evidence>
<dbReference type="GO" id="GO:0062054">
    <property type="term" value="F:fluoride channel activity"/>
    <property type="evidence" value="ECO:0007669"/>
    <property type="project" value="UniProtKB-UniRule"/>
</dbReference>
<dbReference type="EMBL" id="SGXD01000002">
    <property type="protein sequence ID" value="RZS90110.1"/>
    <property type="molecule type" value="Genomic_DNA"/>
</dbReference>
<dbReference type="HAMAP" id="MF_00454">
    <property type="entry name" value="FluC"/>
    <property type="match status" value="1"/>
</dbReference>
<dbReference type="PANTHER" id="PTHR28259:SF1">
    <property type="entry name" value="FLUORIDE EXPORT PROTEIN 1-RELATED"/>
    <property type="match status" value="1"/>
</dbReference>
<evidence type="ECO:0000256" key="8">
    <source>
        <dbReference type="ARBA" id="ARBA00035585"/>
    </source>
</evidence>
<dbReference type="GO" id="GO:0140114">
    <property type="term" value="P:cellular detoxification of fluoride"/>
    <property type="evidence" value="ECO:0007669"/>
    <property type="project" value="UniProtKB-UniRule"/>
</dbReference>
<keyword evidence="6 10" id="KW-0407">Ion channel</keyword>
<comment type="activity regulation">
    <text evidence="10">Na(+) is not transported, but it plays an essential structural role and its presence is essential for fluoride channel function.</text>
</comment>
<keyword evidence="10" id="KW-0406">Ion transport</keyword>
<keyword evidence="3 10" id="KW-0812">Transmembrane</keyword>
<evidence type="ECO:0000256" key="5">
    <source>
        <dbReference type="ARBA" id="ARBA00023136"/>
    </source>
</evidence>
<organism evidence="11 12">
    <name type="scientific">Motilibacter rhizosphaerae</name>
    <dbReference type="NCBI Taxonomy" id="598652"/>
    <lineage>
        <taxon>Bacteria</taxon>
        <taxon>Bacillati</taxon>
        <taxon>Actinomycetota</taxon>
        <taxon>Actinomycetes</taxon>
        <taxon>Motilibacterales</taxon>
        <taxon>Motilibacteraceae</taxon>
        <taxon>Motilibacter</taxon>
    </lineage>
</organism>
<evidence type="ECO:0000256" key="4">
    <source>
        <dbReference type="ARBA" id="ARBA00022989"/>
    </source>
</evidence>
<evidence type="ECO:0000256" key="7">
    <source>
        <dbReference type="ARBA" id="ARBA00035120"/>
    </source>
</evidence>
<feature type="binding site" evidence="10">
    <location>
        <position position="76"/>
    </location>
    <ligand>
        <name>Na(+)</name>
        <dbReference type="ChEBI" id="CHEBI:29101"/>
        <note>structural</note>
    </ligand>
</feature>
<accession>A0A4Q7NT95</accession>
<proteinExistence type="inferred from homology"/>
<name>A0A4Q7NT95_9ACTN</name>
<keyword evidence="10" id="KW-0915">Sodium</keyword>
<dbReference type="Pfam" id="PF02537">
    <property type="entry name" value="CRCB"/>
    <property type="match status" value="1"/>
</dbReference>
<dbReference type="Proteomes" id="UP000293638">
    <property type="component" value="Unassembled WGS sequence"/>
</dbReference>
<keyword evidence="4 10" id="KW-1133">Transmembrane helix</keyword>
<evidence type="ECO:0000256" key="1">
    <source>
        <dbReference type="ARBA" id="ARBA00004651"/>
    </source>
</evidence>
<evidence type="ECO:0000256" key="10">
    <source>
        <dbReference type="HAMAP-Rule" id="MF_00454"/>
    </source>
</evidence>
<comment type="subcellular location">
    <subcellularLocation>
        <location evidence="1 10">Cell membrane</location>
        <topology evidence="1 10">Multi-pass membrane protein</topology>
    </subcellularLocation>
</comment>
<keyword evidence="2 10" id="KW-1003">Cell membrane</keyword>
<evidence type="ECO:0000256" key="3">
    <source>
        <dbReference type="ARBA" id="ARBA00022692"/>
    </source>
</evidence>
<dbReference type="GO" id="GO:0046872">
    <property type="term" value="F:metal ion binding"/>
    <property type="evidence" value="ECO:0007669"/>
    <property type="project" value="UniProtKB-KW"/>
</dbReference>
<comment type="similarity">
    <text evidence="7 10">Belongs to the fluoride channel Fluc/FEX (TC 1.A.43) family.</text>
</comment>